<evidence type="ECO:0000313" key="6">
    <source>
        <dbReference type="EMBL" id="OEL29360.1"/>
    </source>
</evidence>
<feature type="compositionally biased region" description="Basic and acidic residues" evidence="4">
    <location>
        <begin position="1"/>
        <end position="19"/>
    </location>
</feature>
<dbReference type="InterPro" id="IPR044278">
    <property type="entry name" value="BHLH95-like"/>
</dbReference>
<dbReference type="STRING" id="888268.A0A1E5VW70"/>
<dbReference type="Pfam" id="PF00010">
    <property type="entry name" value="HLH"/>
    <property type="match status" value="1"/>
</dbReference>
<comment type="similarity">
    <text evidence="1">Belongs to the bHLH protein family.</text>
</comment>
<feature type="compositionally biased region" description="Gly residues" evidence="4">
    <location>
        <begin position="60"/>
        <end position="69"/>
    </location>
</feature>
<dbReference type="OrthoDB" id="690068at2759"/>
<dbReference type="PANTHER" id="PTHR46772">
    <property type="entry name" value="BHLH DOMAIN-CONTAINING PROTEIN"/>
    <property type="match status" value="1"/>
</dbReference>
<sequence length="298" mass="31367">MAQDGPHDQQDTDSSDERSFAPPMTLTFLSSVEKDNGGSRIGSPAGMDASKGKDVVPNGTQGGEHGLASGGKANVGRFKGKHSTVGGAAADTAGDGFPNGKSSLAADDGDLKAHIVTERERRRRMKDLFSNLHALLPHVPEKVDKATLVGETIDYIKALEQTKIWMEKRKQQQALARQAAAEAAAVSSLSVPHTAQGLAAMLDNRGPVPQQQPLAMAAAAAPPLAAAMGPDGFQTWSAPNVVLSVLNDKAVINMCLPRQPRILTLVMSVLNKHGIDVITAHVVADGARSFLTIYTRVS</sequence>
<evidence type="ECO:0000256" key="3">
    <source>
        <dbReference type="ARBA" id="ARBA00023163"/>
    </source>
</evidence>
<feature type="region of interest" description="Disordered" evidence="4">
    <location>
        <begin position="1"/>
        <end position="75"/>
    </location>
</feature>
<keyword evidence="7" id="KW-1185">Reference proteome</keyword>
<dbReference type="GO" id="GO:0046983">
    <property type="term" value="F:protein dimerization activity"/>
    <property type="evidence" value="ECO:0007669"/>
    <property type="project" value="InterPro"/>
</dbReference>
<keyword evidence="3" id="KW-0804">Transcription</keyword>
<reference evidence="6 7" key="1">
    <citation type="submission" date="2016-09" db="EMBL/GenBank/DDBJ databases">
        <title>The draft genome of Dichanthelium oligosanthes: A C3 panicoid grass species.</title>
        <authorList>
            <person name="Studer A.J."/>
            <person name="Schnable J.C."/>
            <person name="Brutnell T.P."/>
        </authorList>
    </citation>
    <scope>NUCLEOTIDE SEQUENCE [LARGE SCALE GENOMIC DNA]</scope>
    <source>
        <strain evidence="7">cv. Kellogg 1175</strain>
        <tissue evidence="6">Leaf</tissue>
    </source>
</reference>
<comment type="caution">
    <text evidence="6">The sequence shown here is derived from an EMBL/GenBank/DDBJ whole genome shotgun (WGS) entry which is preliminary data.</text>
</comment>
<dbReference type="AlphaFoldDB" id="A0A1E5VW70"/>
<proteinExistence type="inferred from homology"/>
<evidence type="ECO:0000259" key="5">
    <source>
        <dbReference type="PROSITE" id="PS50888"/>
    </source>
</evidence>
<dbReference type="SUPFAM" id="SSF47459">
    <property type="entry name" value="HLH, helix-loop-helix DNA-binding domain"/>
    <property type="match status" value="1"/>
</dbReference>
<dbReference type="InterPro" id="IPR045239">
    <property type="entry name" value="bHLH95_bHLH"/>
</dbReference>
<dbReference type="Proteomes" id="UP000095767">
    <property type="component" value="Unassembled WGS sequence"/>
</dbReference>
<dbReference type="SMART" id="SM00353">
    <property type="entry name" value="HLH"/>
    <property type="match status" value="1"/>
</dbReference>
<dbReference type="PROSITE" id="PS50888">
    <property type="entry name" value="BHLH"/>
    <property type="match status" value="1"/>
</dbReference>
<dbReference type="Gene3D" id="4.10.280.10">
    <property type="entry name" value="Helix-loop-helix DNA-binding domain"/>
    <property type="match status" value="1"/>
</dbReference>
<evidence type="ECO:0000256" key="4">
    <source>
        <dbReference type="SAM" id="MobiDB-lite"/>
    </source>
</evidence>
<accession>A0A1E5VW70</accession>
<feature type="domain" description="BHLH" evidence="5">
    <location>
        <begin position="109"/>
        <end position="159"/>
    </location>
</feature>
<gene>
    <name evidence="6" type="ORF">BAE44_0009621</name>
</gene>
<dbReference type="CDD" id="cd11393">
    <property type="entry name" value="bHLH_AtbHLH_like"/>
    <property type="match status" value="1"/>
</dbReference>
<name>A0A1E5VW70_9POAL</name>
<evidence type="ECO:0000256" key="1">
    <source>
        <dbReference type="ARBA" id="ARBA00005510"/>
    </source>
</evidence>
<dbReference type="GO" id="GO:0003700">
    <property type="term" value="F:DNA-binding transcription factor activity"/>
    <property type="evidence" value="ECO:0007669"/>
    <property type="project" value="InterPro"/>
</dbReference>
<dbReference type="InterPro" id="IPR036638">
    <property type="entry name" value="HLH_DNA-bd_sf"/>
</dbReference>
<dbReference type="GO" id="GO:0009960">
    <property type="term" value="P:endosperm development"/>
    <property type="evidence" value="ECO:0007669"/>
    <property type="project" value="InterPro"/>
</dbReference>
<keyword evidence="2" id="KW-0805">Transcription regulation</keyword>
<evidence type="ECO:0000256" key="2">
    <source>
        <dbReference type="ARBA" id="ARBA00023015"/>
    </source>
</evidence>
<organism evidence="6 7">
    <name type="scientific">Dichanthelium oligosanthes</name>
    <dbReference type="NCBI Taxonomy" id="888268"/>
    <lineage>
        <taxon>Eukaryota</taxon>
        <taxon>Viridiplantae</taxon>
        <taxon>Streptophyta</taxon>
        <taxon>Embryophyta</taxon>
        <taxon>Tracheophyta</taxon>
        <taxon>Spermatophyta</taxon>
        <taxon>Magnoliopsida</taxon>
        <taxon>Liliopsida</taxon>
        <taxon>Poales</taxon>
        <taxon>Poaceae</taxon>
        <taxon>PACMAD clade</taxon>
        <taxon>Panicoideae</taxon>
        <taxon>Panicodae</taxon>
        <taxon>Paniceae</taxon>
        <taxon>Dichantheliinae</taxon>
        <taxon>Dichanthelium</taxon>
    </lineage>
</organism>
<dbReference type="EMBL" id="LWDX02027767">
    <property type="protein sequence ID" value="OEL29360.1"/>
    <property type="molecule type" value="Genomic_DNA"/>
</dbReference>
<evidence type="ECO:0000313" key="7">
    <source>
        <dbReference type="Proteomes" id="UP000095767"/>
    </source>
</evidence>
<dbReference type="InterPro" id="IPR011598">
    <property type="entry name" value="bHLH_dom"/>
</dbReference>
<protein>
    <recommendedName>
        <fullName evidence="5">BHLH domain-containing protein</fullName>
    </recommendedName>
</protein>
<dbReference type="PANTHER" id="PTHR46772:SF8">
    <property type="entry name" value="TRANSCRIPTION FACTOR BHLH95"/>
    <property type="match status" value="1"/>
</dbReference>